<evidence type="ECO:0000256" key="1">
    <source>
        <dbReference type="SAM" id="MobiDB-lite"/>
    </source>
</evidence>
<feature type="compositionally biased region" description="Basic and acidic residues" evidence="1">
    <location>
        <begin position="19"/>
        <end position="28"/>
    </location>
</feature>
<gene>
    <name evidence="2" type="ORF">GCM10009575_094080</name>
</gene>
<evidence type="ECO:0000313" key="3">
    <source>
        <dbReference type="Proteomes" id="UP001500418"/>
    </source>
</evidence>
<organism evidence="2 3">
    <name type="scientific">Streptomyces rhizosphaericus</name>
    <dbReference type="NCBI Taxonomy" id="114699"/>
    <lineage>
        <taxon>Bacteria</taxon>
        <taxon>Bacillati</taxon>
        <taxon>Actinomycetota</taxon>
        <taxon>Actinomycetes</taxon>
        <taxon>Kitasatosporales</taxon>
        <taxon>Streptomycetaceae</taxon>
        <taxon>Streptomyces</taxon>
        <taxon>Streptomyces violaceusniger group</taxon>
    </lineage>
</organism>
<evidence type="ECO:0000313" key="2">
    <source>
        <dbReference type="EMBL" id="GAA0960549.1"/>
    </source>
</evidence>
<dbReference type="Proteomes" id="UP001500418">
    <property type="component" value="Unassembled WGS sequence"/>
</dbReference>
<dbReference type="EMBL" id="BAAAID010000128">
    <property type="protein sequence ID" value="GAA0960549.1"/>
    <property type="molecule type" value="Genomic_DNA"/>
</dbReference>
<name>A0ABN1RNE6_9ACTN</name>
<keyword evidence="3" id="KW-1185">Reference proteome</keyword>
<sequence length="142" mass="15016">MLDRHLRHLPPPPAQQDTHSTKIERDLTESYYASKPNHSGSKVTGTGGISSCAGGTPASCNSEVDVEFYNNYSNQWMTGGSGPRQTKCPPPLRSSSASATCTDKPGDPNTGWRTVTVGTIVSPNGSHDSGTAYSSVLYVPCV</sequence>
<reference evidence="2 3" key="1">
    <citation type="journal article" date="2019" name="Int. J. Syst. Evol. Microbiol.">
        <title>The Global Catalogue of Microorganisms (GCM) 10K type strain sequencing project: providing services to taxonomists for standard genome sequencing and annotation.</title>
        <authorList>
            <consortium name="The Broad Institute Genomics Platform"/>
            <consortium name="The Broad Institute Genome Sequencing Center for Infectious Disease"/>
            <person name="Wu L."/>
            <person name="Ma J."/>
        </authorList>
    </citation>
    <scope>NUCLEOTIDE SEQUENCE [LARGE SCALE GENOMIC DNA]</scope>
    <source>
        <strain evidence="2 3">JCM 11444</strain>
    </source>
</reference>
<comment type="caution">
    <text evidence="2">The sequence shown here is derived from an EMBL/GenBank/DDBJ whole genome shotgun (WGS) entry which is preliminary data.</text>
</comment>
<proteinExistence type="predicted"/>
<feature type="region of interest" description="Disordered" evidence="1">
    <location>
        <begin position="1"/>
        <end position="57"/>
    </location>
</feature>
<evidence type="ECO:0008006" key="4">
    <source>
        <dbReference type="Google" id="ProtNLM"/>
    </source>
</evidence>
<protein>
    <recommendedName>
        <fullName evidence="4">Ricin B lectin domain-containing protein</fullName>
    </recommendedName>
</protein>
<feature type="region of interest" description="Disordered" evidence="1">
    <location>
        <begin position="79"/>
        <end position="111"/>
    </location>
</feature>
<accession>A0ABN1RNE6</accession>